<organism evidence="1 2">
    <name type="scientific">Anaerolinea thermolimosa</name>
    <dbReference type="NCBI Taxonomy" id="229919"/>
    <lineage>
        <taxon>Bacteria</taxon>
        <taxon>Bacillati</taxon>
        <taxon>Chloroflexota</taxon>
        <taxon>Anaerolineae</taxon>
        <taxon>Anaerolineales</taxon>
        <taxon>Anaerolineaceae</taxon>
        <taxon>Anaerolinea</taxon>
    </lineage>
</organism>
<protein>
    <submittedName>
        <fullName evidence="1">Uncharacterized protein</fullName>
    </submittedName>
</protein>
<sequence length="178" mass="20361">MGRFVDSGLLNHGVSRCFKDHATSGGAKWLSLTKRWEFGTADEHPFLQERYAEFIDSHQKDDGLLILKRFFEASKYRLVEKIQEQLAKLHVKVISYGQIFGNPKHLLDFTELLENSTIPSKDLEIVFAALSQNCTIFITDDGKKRKGIFQGFQTLGLEYTTECVSIENFVSGRYFSKP</sequence>
<evidence type="ECO:0000313" key="2">
    <source>
        <dbReference type="Proteomes" id="UP000264141"/>
    </source>
</evidence>
<accession>A0A3D1JH57</accession>
<proteinExistence type="predicted"/>
<dbReference type="AlphaFoldDB" id="A0A3D1JH57"/>
<evidence type="ECO:0000313" key="1">
    <source>
        <dbReference type="EMBL" id="HCE17784.1"/>
    </source>
</evidence>
<name>A0A3D1JH57_9CHLR</name>
<dbReference type="EMBL" id="DPBP01000031">
    <property type="protein sequence ID" value="HCE17784.1"/>
    <property type="molecule type" value="Genomic_DNA"/>
</dbReference>
<reference evidence="1 2" key="1">
    <citation type="journal article" date="2018" name="Nat. Biotechnol.">
        <title>A standardized bacterial taxonomy based on genome phylogeny substantially revises the tree of life.</title>
        <authorList>
            <person name="Parks D.H."/>
            <person name="Chuvochina M."/>
            <person name="Waite D.W."/>
            <person name="Rinke C."/>
            <person name="Skarshewski A."/>
            <person name="Chaumeil P.A."/>
            <person name="Hugenholtz P."/>
        </authorList>
    </citation>
    <scope>NUCLEOTIDE SEQUENCE [LARGE SCALE GENOMIC DNA]</scope>
    <source>
        <strain evidence="1">UBA8781</strain>
    </source>
</reference>
<gene>
    <name evidence="1" type="ORF">DEQ80_07990</name>
</gene>
<dbReference type="Proteomes" id="UP000264141">
    <property type="component" value="Unassembled WGS sequence"/>
</dbReference>
<comment type="caution">
    <text evidence="1">The sequence shown here is derived from an EMBL/GenBank/DDBJ whole genome shotgun (WGS) entry which is preliminary data.</text>
</comment>